<dbReference type="InterPro" id="IPR005804">
    <property type="entry name" value="FA_desaturase_dom"/>
</dbReference>
<evidence type="ECO:0000313" key="3">
    <source>
        <dbReference type="EMBL" id="SFT65051.1"/>
    </source>
</evidence>
<reference evidence="4" key="1">
    <citation type="submission" date="2016-10" db="EMBL/GenBank/DDBJ databases">
        <authorList>
            <person name="Varghese N."/>
            <person name="Submissions S."/>
        </authorList>
    </citation>
    <scope>NUCLEOTIDE SEQUENCE [LARGE SCALE GENOMIC DNA]</scope>
    <source>
        <strain evidence="4">DSM 23445</strain>
    </source>
</reference>
<proteinExistence type="predicted"/>
<dbReference type="STRING" id="305507.SAMN04489724_1412"/>
<dbReference type="PIRSF" id="PIRSF015921">
    <property type="entry name" value="FA_sphinglp_des"/>
    <property type="match status" value="1"/>
</dbReference>
<feature type="transmembrane region" description="Helical" evidence="1">
    <location>
        <begin position="67"/>
        <end position="91"/>
    </location>
</feature>
<feature type="transmembrane region" description="Helical" evidence="1">
    <location>
        <begin position="163"/>
        <end position="183"/>
    </location>
</feature>
<dbReference type="GO" id="GO:0016717">
    <property type="term" value="F:oxidoreductase activity, acting on paired donors, with oxidation of a pair of donors resulting in the reduction of molecular oxygen to two molecules of water"/>
    <property type="evidence" value="ECO:0007669"/>
    <property type="project" value="TreeGrafter"/>
</dbReference>
<keyword evidence="1" id="KW-0812">Transmembrane</keyword>
<dbReference type="PANTHER" id="PTHR19353">
    <property type="entry name" value="FATTY ACID DESATURASE 2"/>
    <property type="match status" value="1"/>
</dbReference>
<feature type="transmembrane region" description="Helical" evidence="1">
    <location>
        <begin position="39"/>
        <end position="61"/>
    </location>
</feature>
<gene>
    <name evidence="3" type="ORF">SAMN04489724_1412</name>
</gene>
<dbReference type="GO" id="GO:0016020">
    <property type="term" value="C:membrane"/>
    <property type="evidence" value="ECO:0007669"/>
    <property type="project" value="TreeGrafter"/>
</dbReference>
<accession>A0A1I6ZR24</accession>
<dbReference type="Proteomes" id="UP000199673">
    <property type="component" value="Unassembled WGS sequence"/>
</dbReference>
<organism evidence="3 4">
    <name type="scientific">Algoriphagus locisalis</name>
    <dbReference type="NCBI Taxonomy" id="305507"/>
    <lineage>
        <taxon>Bacteria</taxon>
        <taxon>Pseudomonadati</taxon>
        <taxon>Bacteroidota</taxon>
        <taxon>Cytophagia</taxon>
        <taxon>Cytophagales</taxon>
        <taxon>Cyclobacteriaceae</taxon>
        <taxon>Algoriphagus</taxon>
    </lineage>
</organism>
<dbReference type="PANTHER" id="PTHR19353:SF19">
    <property type="entry name" value="DELTA(5) FATTY ACID DESATURASE C-RELATED"/>
    <property type="match status" value="1"/>
</dbReference>
<name>A0A1I6ZR24_9BACT</name>
<protein>
    <submittedName>
        <fullName evidence="3">Linoleoyl-CoA desaturase</fullName>
    </submittedName>
</protein>
<feature type="transmembrane region" description="Helical" evidence="1">
    <location>
        <begin position="204"/>
        <end position="226"/>
    </location>
</feature>
<feature type="transmembrane region" description="Helical" evidence="1">
    <location>
        <begin position="103"/>
        <end position="121"/>
    </location>
</feature>
<dbReference type="InterPro" id="IPR012171">
    <property type="entry name" value="Fatty_acid_desaturase"/>
</dbReference>
<dbReference type="GO" id="GO:0008610">
    <property type="term" value="P:lipid biosynthetic process"/>
    <property type="evidence" value="ECO:0007669"/>
    <property type="project" value="UniProtKB-ARBA"/>
</dbReference>
<dbReference type="EMBL" id="FPBF01000002">
    <property type="protein sequence ID" value="SFT65051.1"/>
    <property type="molecule type" value="Genomic_DNA"/>
</dbReference>
<evidence type="ECO:0000313" key="4">
    <source>
        <dbReference type="Proteomes" id="UP000199673"/>
    </source>
</evidence>
<evidence type="ECO:0000256" key="1">
    <source>
        <dbReference type="SAM" id="Phobius"/>
    </source>
</evidence>
<dbReference type="Pfam" id="PF00487">
    <property type="entry name" value="FA_desaturase"/>
    <property type="match status" value="1"/>
</dbReference>
<sequence>MKTVRFSESELSEFSQTLRKRVYGHFTSTNKSKYGNAEMVVKTIILLSLYVVPISLVITGVATTTLQLFGCYLLSAFGMAGVGMGVMHDAIHGSYSKNKKINTWIGYTLDMVGASSMVWHLQHNVLHHSFTNIDEHDDDINAPFFLRFSPNAEKNGLHKYQHLYAWFFYSLSTISWVTAKDFIRFTRYYNKGLVKGGEKAYKKGIVKLIFLKIAYFSVVLGLPIIFSPFSAGLIILAFIMMHFVTGFVITMVFQIAHIVEVVDFPKADTDGVVEGERILHQLATTCNFAPKSKLLFWFVGGLNYQVEHHLFPDICHVHYKDIAPIVKATAEEFNVPYYSKPHFLMAVLDHFKMLYVLGNEPKMEPIKA</sequence>
<keyword evidence="4" id="KW-1185">Reference proteome</keyword>
<dbReference type="AlphaFoldDB" id="A0A1I6ZR24"/>
<evidence type="ECO:0000259" key="2">
    <source>
        <dbReference type="Pfam" id="PF00487"/>
    </source>
</evidence>
<keyword evidence="1" id="KW-0472">Membrane</keyword>
<feature type="transmembrane region" description="Helical" evidence="1">
    <location>
        <begin position="232"/>
        <end position="256"/>
    </location>
</feature>
<feature type="domain" description="Fatty acid desaturase" evidence="2">
    <location>
        <begin position="66"/>
        <end position="339"/>
    </location>
</feature>
<dbReference type="CDD" id="cd03506">
    <property type="entry name" value="Delta6-FADS-like"/>
    <property type="match status" value="1"/>
</dbReference>
<keyword evidence="1" id="KW-1133">Transmembrane helix</keyword>